<dbReference type="Proteomes" id="UP000003053">
    <property type="component" value="Unassembled WGS sequence"/>
</dbReference>
<keyword evidence="2" id="KW-0812">Transmembrane</keyword>
<proteinExistence type="predicted"/>
<sequence length="280" mass="31843">MHNFWLFFEGFLGFLKVLSVADNLCIFTILNAMAKYIYFLACLLFVISCGDNKETEKAKKPKPLMGVVQKHKATENVNPRYAAAIKDWKELKAIDSFFVRYRNITPNEALSNAVELKDLIKHLIDSVQPEHFKTPAFNARVNILYNEVLRLVDLTEIAAVKPNEVNTQVSKTMLAFSSVNIKINTVVAKLNFEDEIDIKVDFIGLDTSRLEAVSRKEVYIKRETSKNTKENSAGLNKKDKSIFIKKEPLSKFQDVETKEGKKETPFQTKKADKPTAASDQ</sequence>
<feature type="compositionally biased region" description="Basic and acidic residues" evidence="1">
    <location>
        <begin position="254"/>
        <end position="273"/>
    </location>
</feature>
<name>A4BXN9_9FLAO</name>
<accession>A4BXN9</accession>
<dbReference type="AlphaFoldDB" id="A4BXN9"/>
<protein>
    <submittedName>
        <fullName evidence="3">Uncharacterized protein</fullName>
    </submittedName>
</protein>
<evidence type="ECO:0000313" key="4">
    <source>
        <dbReference type="Proteomes" id="UP000003053"/>
    </source>
</evidence>
<dbReference type="eggNOG" id="ENOG5033GPY">
    <property type="taxonomic scope" value="Bacteria"/>
</dbReference>
<keyword evidence="2" id="KW-0472">Membrane</keyword>
<evidence type="ECO:0000313" key="3">
    <source>
        <dbReference type="EMBL" id="EAR13730.1"/>
    </source>
</evidence>
<evidence type="ECO:0000256" key="1">
    <source>
        <dbReference type="SAM" id="MobiDB-lite"/>
    </source>
</evidence>
<feature type="transmembrane region" description="Helical" evidence="2">
    <location>
        <begin position="29"/>
        <end position="50"/>
    </location>
</feature>
<feature type="region of interest" description="Disordered" evidence="1">
    <location>
        <begin position="254"/>
        <end position="280"/>
    </location>
</feature>
<dbReference type="EMBL" id="AAOG01000001">
    <property type="protein sequence ID" value="EAR13730.1"/>
    <property type="molecule type" value="Genomic_DNA"/>
</dbReference>
<evidence type="ECO:0000256" key="2">
    <source>
        <dbReference type="SAM" id="Phobius"/>
    </source>
</evidence>
<comment type="caution">
    <text evidence="3">The sequence shown here is derived from an EMBL/GenBank/DDBJ whole genome shotgun (WGS) entry which is preliminary data.</text>
</comment>
<reference evidence="3 4" key="1">
    <citation type="submission" date="2006-02" db="EMBL/GenBank/DDBJ databases">
        <authorList>
            <person name="Murray A."/>
            <person name="Staley J."/>
            <person name="Ferriera S."/>
            <person name="Johnson J."/>
            <person name="Kravitz S."/>
            <person name="Halpern A."/>
            <person name="Remington K."/>
            <person name="Beeson K."/>
            <person name="Tran B."/>
            <person name="Rogers Y.-H."/>
            <person name="Friedman R."/>
            <person name="Venter J.C."/>
        </authorList>
    </citation>
    <scope>NUCLEOTIDE SEQUENCE [LARGE SCALE GENOMIC DNA]</scope>
    <source>
        <strain evidence="3 4">23-P</strain>
    </source>
</reference>
<organism evidence="3 4">
    <name type="scientific">Polaribacter irgensii 23-P</name>
    <dbReference type="NCBI Taxonomy" id="313594"/>
    <lineage>
        <taxon>Bacteria</taxon>
        <taxon>Pseudomonadati</taxon>
        <taxon>Bacteroidota</taxon>
        <taxon>Flavobacteriia</taxon>
        <taxon>Flavobacteriales</taxon>
        <taxon>Flavobacteriaceae</taxon>
    </lineage>
</organism>
<dbReference type="STRING" id="313594.PI23P_04512"/>
<gene>
    <name evidence="3" type="ORF">PI23P_04512</name>
</gene>
<keyword evidence="4" id="KW-1185">Reference proteome</keyword>
<keyword evidence="2" id="KW-1133">Transmembrane helix</keyword>
<dbReference type="HOGENOM" id="CLU_993411_0_0_10"/>